<reference evidence="1" key="1">
    <citation type="submission" date="2023-10" db="EMBL/GenBank/DDBJ databases">
        <authorList>
            <person name="Chen Y."/>
            <person name="Shah S."/>
            <person name="Dougan E. K."/>
            <person name="Thang M."/>
            <person name="Chan C."/>
        </authorList>
    </citation>
    <scope>NUCLEOTIDE SEQUENCE [LARGE SCALE GENOMIC DNA]</scope>
</reference>
<sequence length="170" mass="18577">MGPSLCPRSCRALMENGGVTFGVHDFRQQGRTREEYHGLLSSQAGDTRNRIFNVDSGASTFNMNSRARSLGLPGAHPKGEYSGTRSFVPSSLPTETAWPKSCAGGFCFEWQGSYDDAERHRRAQGLGRNIVGHVTIKDGRVYQGTRASFSRLAWKESSPGARAPVQPKKA</sequence>
<protein>
    <submittedName>
        <fullName evidence="1">Uncharacterized protein</fullName>
    </submittedName>
</protein>
<comment type="caution">
    <text evidence="1">The sequence shown here is derived from an EMBL/GenBank/DDBJ whole genome shotgun (WGS) entry which is preliminary data.</text>
</comment>
<dbReference type="Proteomes" id="UP001189429">
    <property type="component" value="Unassembled WGS sequence"/>
</dbReference>
<organism evidence="1 2">
    <name type="scientific">Prorocentrum cordatum</name>
    <dbReference type="NCBI Taxonomy" id="2364126"/>
    <lineage>
        <taxon>Eukaryota</taxon>
        <taxon>Sar</taxon>
        <taxon>Alveolata</taxon>
        <taxon>Dinophyceae</taxon>
        <taxon>Prorocentrales</taxon>
        <taxon>Prorocentraceae</taxon>
        <taxon>Prorocentrum</taxon>
    </lineage>
</organism>
<name>A0ABN9TSR9_9DINO</name>
<keyword evidence="2" id="KW-1185">Reference proteome</keyword>
<evidence type="ECO:0000313" key="1">
    <source>
        <dbReference type="EMBL" id="CAK0848709.1"/>
    </source>
</evidence>
<proteinExistence type="predicted"/>
<dbReference type="EMBL" id="CAUYUJ010015003">
    <property type="protein sequence ID" value="CAK0848709.1"/>
    <property type="molecule type" value="Genomic_DNA"/>
</dbReference>
<accession>A0ABN9TSR9</accession>
<evidence type="ECO:0000313" key="2">
    <source>
        <dbReference type="Proteomes" id="UP001189429"/>
    </source>
</evidence>
<gene>
    <name evidence="1" type="ORF">PCOR1329_LOCUS41598</name>
</gene>